<name>D1C5P3_SPHTD</name>
<dbReference type="GO" id="GO:0006355">
    <property type="term" value="P:regulation of DNA-templated transcription"/>
    <property type="evidence" value="ECO:0007669"/>
    <property type="project" value="TreeGrafter"/>
</dbReference>
<dbReference type="KEGG" id="sti:Sthe_2015"/>
<dbReference type="eggNOG" id="COG0693">
    <property type="taxonomic scope" value="Bacteria"/>
</dbReference>
<dbReference type="PANTHER" id="PTHR43130:SF2">
    <property type="entry name" value="DJ-1_PFPI DOMAIN-CONTAINING PROTEIN"/>
    <property type="match status" value="1"/>
</dbReference>
<reference evidence="3" key="1">
    <citation type="submission" date="2009-11" db="EMBL/GenBank/DDBJ databases">
        <title>The complete chromosome 1 of Sphaerobacter thermophilus DSM 20745.</title>
        <authorList>
            <person name="Lucas S."/>
            <person name="Copeland A."/>
            <person name="Lapidus A."/>
            <person name="Glavina del Rio T."/>
            <person name="Dalin E."/>
            <person name="Tice H."/>
            <person name="Bruce D."/>
            <person name="Goodwin L."/>
            <person name="Pitluck S."/>
            <person name="Kyrpides N."/>
            <person name="Mavromatis K."/>
            <person name="Ivanova N."/>
            <person name="Mikhailova N."/>
            <person name="LaButti K.M."/>
            <person name="Clum A."/>
            <person name="Sun H.I."/>
            <person name="Brettin T."/>
            <person name="Detter J.C."/>
            <person name="Han C."/>
            <person name="Larimer F."/>
            <person name="Land M."/>
            <person name="Hauser L."/>
            <person name="Markowitz V."/>
            <person name="Cheng J.F."/>
            <person name="Hugenholtz P."/>
            <person name="Woyke T."/>
            <person name="Wu D."/>
            <person name="Steenblock K."/>
            <person name="Schneider S."/>
            <person name="Pukall R."/>
            <person name="Goeker M."/>
            <person name="Klenk H.P."/>
            <person name="Eisen J.A."/>
        </authorList>
    </citation>
    <scope>NUCLEOTIDE SEQUENCE [LARGE SCALE GENOMIC DNA]</scope>
    <source>
        <strain evidence="3">ATCC 49802 / DSM 20745 / S 6022</strain>
    </source>
</reference>
<dbReference type="Gene3D" id="3.40.50.880">
    <property type="match status" value="1"/>
</dbReference>
<evidence type="ECO:0000313" key="3">
    <source>
        <dbReference type="Proteomes" id="UP000002027"/>
    </source>
</evidence>
<dbReference type="PANTHER" id="PTHR43130">
    <property type="entry name" value="ARAC-FAMILY TRANSCRIPTIONAL REGULATOR"/>
    <property type="match status" value="1"/>
</dbReference>
<dbReference type="Proteomes" id="UP000002027">
    <property type="component" value="Chromosome 1"/>
</dbReference>
<dbReference type="AlphaFoldDB" id="D1C5P3"/>
<organism evidence="2 3">
    <name type="scientific">Sphaerobacter thermophilus (strain ATCC 49802 / DSM 20745 / KCCM 41009 / NCIMB 13125 / S 6022)</name>
    <dbReference type="NCBI Taxonomy" id="479434"/>
    <lineage>
        <taxon>Bacteria</taxon>
        <taxon>Pseudomonadati</taxon>
        <taxon>Thermomicrobiota</taxon>
        <taxon>Thermomicrobia</taxon>
        <taxon>Sphaerobacterales</taxon>
        <taxon>Sphaerobacterineae</taxon>
        <taxon>Sphaerobacteraceae</taxon>
        <taxon>Sphaerobacter</taxon>
    </lineage>
</organism>
<protein>
    <submittedName>
        <fullName evidence="2">ThiJ/PfpI domain protein</fullName>
    </submittedName>
</protein>
<feature type="domain" description="DJ-1/PfpI" evidence="1">
    <location>
        <begin position="2"/>
        <end position="166"/>
    </location>
</feature>
<dbReference type="SUPFAM" id="SSF52317">
    <property type="entry name" value="Class I glutamine amidotransferase-like"/>
    <property type="match status" value="1"/>
</dbReference>
<gene>
    <name evidence="2" type="ordered locus">Sthe_2015</name>
</gene>
<sequence length="187" mass="20217">MKFAFVIYDGMTALDFIGAYDPLTRLKTMGFMPEVTWDICAYTAEVRDGSGLQFTPTRIGEPLAGYDLVYVPGGFGTRTLVQDAGFLAWLATARDSRCLASVCTGSLLLGAAGLLAGRRATSHPSAYDELRAYTPQVVDERVVDEGNLVTGRGVSSSIDLGLYLVERIAGPEVKARIKQQMDYPYGA</sequence>
<dbReference type="HOGENOM" id="CLU_000445_44_1_0"/>
<dbReference type="Pfam" id="PF01965">
    <property type="entry name" value="DJ-1_PfpI"/>
    <property type="match status" value="1"/>
</dbReference>
<dbReference type="RefSeq" id="WP_012872491.1">
    <property type="nucleotide sequence ID" value="NC_013523.1"/>
</dbReference>
<evidence type="ECO:0000259" key="1">
    <source>
        <dbReference type="Pfam" id="PF01965"/>
    </source>
</evidence>
<dbReference type="InParanoid" id="D1C5P3"/>
<dbReference type="InterPro" id="IPR052158">
    <property type="entry name" value="INH-QAR"/>
</dbReference>
<dbReference type="EMBL" id="CP001823">
    <property type="protein sequence ID" value="ACZ39445.1"/>
    <property type="molecule type" value="Genomic_DNA"/>
</dbReference>
<dbReference type="STRING" id="479434.Sthe_2015"/>
<evidence type="ECO:0000313" key="2">
    <source>
        <dbReference type="EMBL" id="ACZ39445.1"/>
    </source>
</evidence>
<dbReference type="OrthoDB" id="6382410at2"/>
<keyword evidence="3" id="KW-1185">Reference proteome</keyword>
<dbReference type="InterPro" id="IPR029062">
    <property type="entry name" value="Class_I_gatase-like"/>
</dbReference>
<dbReference type="InterPro" id="IPR002818">
    <property type="entry name" value="DJ-1/PfpI"/>
</dbReference>
<accession>D1C5P3</accession>
<reference evidence="2 3" key="2">
    <citation type="journal article" date="2010" name="Stand. Genomic Sci.">
        <title>Complete genome sequence of Desulfohalobium retbaense type strain (HR(100)).</title>
        <authorList>
            <person name="Spring S."/>
            <person name="Nolan M."/>
            <person name="Lapidus A."/>
            <person name="Glavina Del Rio T."/>
            <person name="Copeland A."/>
            <person name="Tice H."/>
            <person name="Cheng J.F."/>
            <person name="Lucas S."/>
            <person name="Land M."/>
            <person name="Chen F."/>
            <person name="Bruce D."/>
            <person name="Goodwin L."/>
            <person name="Pitluck S."/>
            <person name="Ivanova N."/>
            <person name="Mavromatis K."/>
            <person name="Mikhailova N."/>
            <person name="Pati A."/>
            <person name="Chen A."/>
            <person name="Palaniappan K."/>
            <person name="Hauser L."/>
            <person name="Chang Y.J."/>
            <person name="Jeffries C.D."/>
            <person name="Munk C."/>
            <person name="Kiss H."/>
            <person name="Chain P."/>
            <person name="Han C."/>
            <person name="Brettin T."/>
            <person name="Detter J.C."/>
            <person name="Schuler E."/>
            <person name="Goker M."/>
            <person name="Rohde M."/>
            <person name="Bristow J."/>
            <person name="Eisen J.A."/>
            <person name="Markowitz V."/>
            <person name="Hugenholtz P."/>
            <person name="Kyrpides N.C."/>
            <person name="Klenk H.P."/>
        </authorList>
    </citation>
    <scope>NUCLEOTIDE SEQUENCE [LARGE SCALE GENOMIC DNA]</scope>
    <source>
        <strain evidence="3">ATCC 49802 / DSM 20745 / S 6022</strain>
    </source>
</reference>
<proteinExistence type="predicted"/>